<dbReference type="InterPro" id="IPR035897">
    <property type="entry name" value="Toll_tir_struct_dom_sf"/>
</dbReference>
<evidence type="ECO:0000313" key="4">
    <source>
        <dbReference type="Proteomes" id="UP000254869"/>
    </source>
</evidence>
<evidence type="ECO:0000259" key="2">
    <source>
        <dbReference type="Pfam" id="PF20703"/>
    </source>
</evidence>
<dbReference type="SUPFAM" id="SSF52540">
    <property type="entry name" value="P-loop containing nucleoside triphosphate hydrolases"/>
    <property type="match status" value="1"/>
</dbReference>
<reference evidence="3 4" key="1">
    <citation type="submission" date="2018-07" db="EMBL/GenBank/DDBJ databases">
        <title>Genomic Encyclopedia of Type Strains, Phase IV (KMG-IV): sequencing the most valuable type-strain genomes for metagenomic binning, comparative biology and taxonomic classification.</title>
        <authorList>
            <person name="Goeker M."/>
        </authorList>
    </citation>
    <scope>NUCLEOTIDE SEQUENCE [LARGE SCALE GENOMIC DNA]</scope>
    <source>
        <strain evidence="3 4">DSM 44290</strain>
    </source>
</reference>
<comment type="caution">
    <text evidence="3">The sequence shown here is derived from an EMBL/GenBank/DDBJ whole genome shotgun (WGS) entry which is preliminary data.</text>
</comment>
<dbReference type="STRING" id="1210086.GCA_001613105_05476"/>
<dbReference type="Proteomes" id="UP000254869">
    <property type="component" value="Unassembled WGS sequence"/>
</dbReference>
<dbReference type="GO" id="GO:0007165">
    <property type="term" value="P:signal transduction"/>
    <property type="evidence" value="ECO:0007669"/>
    <property type="project" value="InterPro"/>
</dbReference>
<gene>
    <name evidence="3" type="ORF">DFR76_109200</name>
</gene>
<dbReference type="AlphaFoldDB" id="A0A370HZV9"/>
<organism evidence="3 4">
    <name type="scientific">Nocardia pseudobrasiliensis</name>
    <dbReference type="NCBI Taxonomy" id="45979"/>
    <lineage>
        <taxon>Bacteria</taxon>
        <taxon>Bacillati</taxon>
        <taxon>Actinomycetota</taxon>
        <taxon>Actinomycetes</taxon>
        <taxon>Mycobacteriales</taxon>
        <taxon>Nocardiaceae</taxon>
        <taxon>Nocardia</taxon>
    </lineage>
</organism>
<name>A0A370HZV9_9NOCA</name>
<dbReference type="SUPFAM" id="SSF52200">
    <property type="entry name" value="Toll/Interleukin receptor TIR domain"/>
    <property type="match status" value="1"/>
</dbReference>
<dbReference type="RefSeq" id="WP_068003478.1">
    <property type="nucleotide sequence ID" value="NZ_QQBC01000009.1"/>
</dbReference>
<evidence type="ECO:0000313" key="3">
    <source>
        <dbReference type="EMBL" id="RDI63860.1"/>
    </source>
</evidence>
<dbReference type="Pfam" id="PF20703">
    <property type="entry name" value="nSTAND1"/>
    <property type="match status" value="1"/>
</dbReference>
<feature type="domain" description="TIR" evidence="1">
    <location>
        <begin position="4"/>
        <end position="116"/>
    </location>
</feature>
<keyword evidence="4" id="KW-1185">Reference proteome</keyword>
<dbReference type="Pfam" id="PF13676">
    <property type="entry name" value="TIR_2"/>
    <property type="match status" value="1"/>
</dbReference>
<accession>A0A370HZV9</accession>
<protein>
    <submittedName>
        <fullName evidence="3">TIR domain-containing protein</fullName>
    </submittedName>
</protein>
<dbReference type="InterPro" id="IPR000157">
    <property type="entry name" value="TIR_dom"/>
</dbReference>
<sequence length="355" mass="38960">MARVFLSHSSRDSAEAAALVRWLSEQQPGLAGDIFLDVDERAGIVQGTRWRDALRRALTRCEAVICLTSRDWHASTECVAEYLTAVYLGKRIFCARLEPTTDADKTREWQRCDLFGDGPIAEMRVEGRAEPVRFRIEGLRRLAAGLAEAGIGAENFIWPPPGEPQRSPYRGWQPFDPVDAAVYFGRDAQIAQGLERLRGMRSAGAESVFAVVGPSGAGKSSFLRAGLLPRLLREDRQFLVLDIVRPERHALSGIHGLGVAVHTARVRLGLATPALGEIKRGLLDDIDTVRTWLGQMREAAREQSPESDSAAPTVLLGVDQAEELFAADAGPEETISPDIDYLELCPGLPIDPETR</sequence>
<dbReference type="InterPro" id="IPR027417">
    <property type="entry name" value="P-loop_NTPase"/>
</dbReference>
<proteinExistence type="predicted"/>
<dbReference type="Gene3D" id="3.40.50.10140">
    <property type="entry name" value="Toll/interleukin-1 receptor homology (TIR) domain"/>
    <property type="match status" value="1"/>
</dbReference>
<dbReference type="InterPro" id="IPR049052">
    <property type="entry name" value="nSTAND1"/>
</dbReference>
<evidence type="ECO:0000259" key="1">
    <source>
        <dbReference type="Pfam" id="PF13676"/>
    </source>
</evidence>
<feature type="domain" description="Novel STAND NTPase 1" evidence="2">
    <location>
        <begin position="168"/>
        <end position="332"/>
    </location>
</feature>
<dbReference type="EMBL" id="QQBC01000009">
    <property type="protein sequence ID" value="RDI63860.1"/>
    <property type="molecule type" value="Genomic_DNA"/>
</dbReference>
<dbReference type="Gene3D" id="3.40.50.300">
    <property type="entry name" value="P-loop containing nucleotide triphosphate hydrolases"/>
    <property type="match status" value="1"/>
</dbReference>